<comment type="subcellular location">
    <subcellularLocation>
        <location evidence="2">Cell membrane</location>
    </subcellularLocation>
    <subcellularLocation>
        <location evidence="1">Membrane</location>
        <topology evidence="1">Multi-pass membrane protein</topology>
    </subcellularLocation>
</comment>
<dbReference type="GO" id="GO:0004888">
    <property type="term" value="F:transmembrane signaling receptor activity"/>
    <property type="evidence" value="ECO:0007669"/>
    <property type="project" value="InterPro"/>
</dbReference>
<dbReference type="STRING" id="53468.A0A0R3UMU8"/>
<dbReference type="InterPro" id="IPR038050">
    <property type="entry name" value="Neuro_actylchol_rec"/>
</dbReference>
<gene>
    <name evidence="15" type="ORF">MCOS_LOCUS9087</name>
</gene>
<organism evidence="15 16">
    <name type="scientific">Mesocestoides corti</name>
    <name type="common">Flatworm</name>
    <dbReference type="NCBI Taxonomy" id="53468"/>
    <lineage>
        <taxon>Eukaryota</taxon>
        <taxon>Metazoa</taxon>
        <taxon>Spiralia</taxon>
        <taxon>Lophotrochozoa</taxon>
        <taxon>Platyhelminthes</taxon>
        <taxon>Cestoda</taxon>
        <taxon>Eucestoda</taxon>
        <taxon>Cyclophyllidea</taxon>
        <taxon>Mesocestoididae</taxon>
        <taxon>Mesocestoides</taxon>
    </lineage>
</organism>
<protein>
    <recommendedName>
        <fullName evidence="17">Ig-like domain-containing protein</fullName>
    </recommendedName>
</protein>
<dbReference type="OrthoDB" id="407674at2759"/>
<dbReference type="Gene3D" id="2.70.170.10">
    <property type="entry name" value="Neurotransmitter-gated ion-channel ligand-binding domain"/>
    <property type="match status" value="2"/>
</dbReference>
<dbReference type="PRINTS" id="PR00252">
    <property type="entry name" value="NRIONCHANNEL"/>
</dbReference>
<dbReference type="CDD" id="cd18987">
    <property type="entry name" value="LGIC_ECD_anion"/>
    <property type="match status" value="2"/>
</dbReference>
<feature type="transmembrane region" description="Helical" evidence="11">
    <location>
        <begin position="276"/>
        <end position="295"/>
    </location>
</feature>
<dbReference type="InterPro" id="IPR006202">
    <property type="entry name" value="Neur_chan_lig-bd"/>
</dbReference>
<dbReference type="Gene3D" id="1.20.58.390">
    <property type="entry name" value="Neurotransmitter-gated ion-channel transmembrane domain"/>
    <property type="match status" value="2"/>
</dbReference>
<evidence type="ECO:0000259" key="14">
    <source>
        <dbReference type="Pfam" id="PF02932"/>
    </source>
</evidence>
<evidence type="ECO:0000256" key="11">
    <source>
        <dbReference type="RuleBase" id="RU000687"/>
    </source>
</evidence>
<evidence type="ECO:0000259" key="13">
    <source>
        <dbReference type="Pfam" id="PF02931"/>
    </source>
</evidence>
<reference evidence="15 16" key="1">
    <citation type="submission" date="2018-10" db="EMBL/GenBank/DDBJ databases">
        <authorList>
            <consortium name="Pathogen Informatics"/>
        </authorList>
    </citation>
    <scope>NUCLEOTIDE SEQUENCE [LARGE SCALE GENOMIC DNA]</scope>
</reference>
<dbReference type="InterPro" id="IPR018000">
    <property type="entry name" value="Neurotransmitter_ion_chnl_CS"/>
</dbReference>
<keyword evidence="7 11" id="KW-1133">Transmembrane helix</keyword>
<dbReference type="Pfam" id="PF02931">
    <property type="entry name" value="Neur_chan_LBD"/>
    <property type="match status" value="2"/>
</dbReference>
<dbReference type="InterPro" id="IPR006028">
    <property type="entry name" value="GABAA/Glycine_rcpt"/>
</dbReference>
<feature type="domain" description="Neurotransmitter-gated ion-channel transmembrane" evidence="14">
    <location>
        <begin position="256"/>
        <end position="489"/>
    </location>
</feature>
<feature type="region of interest" description="Disordered" evidence="12">
    <location>
        <begin position="410"/>
        <end position="452"/>
    </location>
</feature>
<evidence type="ECO:0000313" key="16">
    <source>
        <dbReference type="Proteomes" id="UP000267029"/>
    </source>
</evidence>
<dbReference type="PANTHER" id="PTHR18945">
    <property type="entry name" value="NEUROTRANSMITTER GATED ION CHANNEL"/>
    <property type="match status" value="1"/>
</dbReference>
<dbReference type="GO" id="GO:0005886">
    <property type="term" value="C:plasma membrane"/>
    <property type="evidence" value="ECO:0007669"/>
    <property type="project" value="UniProtKB-SubCell"/>
</dbReference>
<evidence type="ECO:0000256" key="5">
    <source>
        <dbReference type="ARBA" id="ARBA00022692"/>
    </source>
</evidence>
<evidence type="ECO:0008006" key="17">
    <source>
        <dbReference type="Google" id="ProtNLM"/>
    </source>
</evidence>
<feature type="transmembrane region" description="Helical" evidence="11">
    <location>
        <begin position="471"/>
        <end position="494"/>
    </location>
</feature>
<dbReference type="SUPFAM" id="SSF63712">
    <property type="entry name" value="Nicotinic receptor ligand binding domain-like"/>
    <property type="match status" value="2"/>
</dbReference>
<dbReference type="PRINTS" id="PR00253">
    <property type="entry name" value="GABAARECEPTR"/>
</dbReference>
<evidence type="ECO:0000256" key="10">
    <source>
        <dbReference type="ARBA" id="ARBA00023303"/>
    </source>
</evidence>
<name>A0A0R3UMU8_MESCO</name>
<dbReference type="InterPro" id="IPR036734">
    <property type="entry name" value="Neur_chan_lig-bd_sf"/>
</dbReference>
<keyword evidence="8 11" id="KW-0406">Ion transport</keyword>
<comment type="caution">
    <text evidence="11">Lacks conserved residue(s) required for the propagation of feature annotation.</text>
</comment>
<feature type="domain" description="Neurotransmitter-gated ion-channel ligand-binding" evidence="13">
    <location>
        <begin position="493"/>
        <end position="699"/>
    </location>
</feature>
<feature type="transmembrane region" description="Helical" evidence="11">
    <location>
        <begin position="310"/>
        <end position="329"/>
    </location>
</feature>
<dbReference type="Pfam" id="PF02932">
    <property type="entry name" value="Neur_chan_memb"/>
    <property type="match status" value="2"/>
</dbReference>
<dbReference type="NCBIfam" id="TIGR00860">
    <property type="entry name" value="LIC"/>
    <property type="match status" value="2"/>
</dbReference>
<evidence type="ECO:0000256" key="12">
    <source>
        <dbReference type="SAM" id="MobiDB-lite"/>
    </source>
</evidence>
<feature type="chain" id="PRO_5023985988" description="Ig-like domain-containing protein" evidence="11">
    <location>
        <begin position="20"/>
        <end position="966"/>
    </location>
</feature>
<keyword evidence="16" id="KW-1185">Reference proteome</keyword>
<keyword evidence="5 11" id="KW-0812">Transmembrane</keyword>
<evidence type="ECO:0000256" key="1">
    <source>
        <dbReference type="ARBA" id="ARBA00004141"/>
    </source>
</evidence>
<comment type="similarity">
    <text evidence="11">Belongs to the ligand-gated ion channel (TC 1.A.9) family.</text>
</comment>
<keyword evidence="9 11" id="KW-0472">Membrane</keyword>
<evidence type="ECO:0000313" key="15">
    <source>
        <dbReference type="EMBL" id="VDD83084.1"/>
    </source>
</evidence>
<dbReference type="InterPro" id="IPR036719">
    <property type="entry name" value="Neuro-gated_channel_TM_sf"/>
</dbReference>
<proteinExistence type="inferred from homology"/>
<feature type="transmembrane region" description="Helical" evidence="11">
    <location>
        <begin position="938"/>
        <end position="958"/>
    </location>
</feature>
<feature type="domain" description="Neurotransmitter-gated ion-channel transmembrane" evidence="14">
    <location>
        <begin position="707"/>
        <end position="956"/>
    </location>
</feature>
<evidence type="ECO:0000256" key="6">
    <source>
        <dbReference type="ARBA" id="ARBA00022729"/>
    </source>
</evidence>
<dbReference type="AlphaFoldDB" id="A0A0R3UMU8"/>
<accession>A0A0R3UMU8</accession>
<feature type="signal peptide" evidence="11">
    <location>
        <begin position="1"/>
        <end position="19"/>
    </location>
</feature>
<dbReference type="Proteomes" id="UP000267029">
    <property type="component" value="Unassembled WGS sequence"/>
</dbReference>
<evidence type="ECO:0000256" key="4">
    <source>
        <dbReference type="ARBA" id="ARBA00022475"/>
    </source>
</evidence>
<keyword evidence="10 11" id="KW-0407">Ion channel</keyword>
<dbReference type="CDD" id="cd19049">
    <property type="entry name" value="LGIC_TM_anion"/>
    <property type="match status" value="2"/>
</dbReference>
<evidence type="ECO:0000256" key="9">
    <source>
        <dbReference type="ARBA" id="ARBA00023136"/>
    </source>
</evidence>
<dbReference type="SUPFAM" id="SSF90112">
    <property type="entry name" value="Neurotransmitter-gated ion-channel transmembrane pore"/>
    <property type="match status" value="2"/>
</dbReference>
<dbReference type="InterPro" id="IPR006029">
    <property type="entry name" value="Neurotrans-gated_channel_TM"/>
</dbReference>
<feature type="compositionally biased region" description="Acidic residues" evidence="12">
    <location>
        <begin position="418"/>
        <end position="448"/>
    </location>
</feature>
<keyword evidence="3 11" id="KW-0813">Transport</keyword>
<evidence type="ECO:0000256" key="2">
    <source>
        <dbReference type="ARBA" id="ARBA00004236"/>
    </source>
</evidence>
<dbReference type="EMBL" id="UXSR01005638">
    <property type="protein sequence ID" value="VDD83084.1"/>
    <property type="molecule type" value="Genomic_DNA"/>
</dbReference>
<evidence type="ECO:0000256" key="3">
    <source>
        <dbReference type="ARBA" id="ARBA00022448"/>
    </source>
</evidence>
<feature type="transmembrane region" description="Helical" evidence="11">
    <location>
        <begin position="766"/>
        <end position="788"/>
    </location>
</feature>
<dbReference type="GO" id="GO:0005230">
    <property type="term" value="F:extracellular ligand-gated monoatomic ion channel activity"/>
    <property type="evidence" value="ECO:0007669"/>
    <property type="project" value="InterPro"/>
</dbReference>
<keyword evidence="4" id="KW-1003">Cell membrane</keyword>
<feature type="transmembrane region" description="Helical" evidence="11">
    <location>
        <begin position="703"/>
        <end position="723"/>
    </location>
</feature>
<dbReference type="InterPro" id="IPR006201">
    <property type="entry name" value="Neur_channel"/>
</dbReference>
<keyword evidence="6 11" id="KW-0732">Signal</keyword>
<dbReference type="PROSITE" id="PS00236">
    <property type="entry name" value="NEUROTR_ION_CHANNEL"/>
    <property type="match status" value="2"/>
</dbReference>
<feature type="domain" description="Neurotransmitter-gated ion-channel ligand-binding" evidence="13">
    <location>
        <begin position="34"/>
        <end position="243"/>
    </location>
</feature>
<feature type="transmembrane region" description="Helical" evidence="11">
    <location>
        <begin position="245"/>
        <end position="264"/>
    </location>
</feature>
<evidence type="ECO:0000256" key="7">
    <source>
        <dbReference type="ARBA" id="ARBA00022989"/>
    </source>
</evidence>
<evidence type="ECO:0000256" key="8">
    <source>
        <dbReference type="ARBA" id="ARBA00023065"/>
    </source>
</evidence>
<sequence length="966" mass="110604">MKCLLKAFALSGLICFVYCNSLTDVDVKGVPIREQLMGYLFKNYQSHEIPGSFDKSTTVVTVYMTITEITAVDVRMMDYTTYLLLRQEWRDPRLAWNTIPHFRNYTKNLVSPKLKDKLWLPDLFFRNGKEGRVHQMTLPNYLTRISPDGMILYSQKITMRFSCQMDLKIFPMDSQTCHINIGSYGYNLKELRFVWRENEPVELAKGMQIAEFNSPDRIVAQDCNAFPTAENSSCLNATFVLSRQLGSWFSSVYITNFLIVIASWHSFWVDIDAQPARVALGLLTLLGMITQASGISQNLPRVSYIKAIDVWNIACITFNVGVLIEFAVASNMRKRTRKKPIRWRLNAREALRWEVAGWCLACRKAFVQRQEHGGSGDLESELINAIYSDVADGLTLFTADVLQPEFGSLSGPKLGDTGDMEDVEAESEAEEEGVEAEDASISEGETGDTETKVKSLEAKRMHNRRVSKIDIYSRVLFPLCFFIYNCCYWCYYLVLNYQNHERPGAATKEPSVVVVYITVTAITSVDVRMMEYTADMMLRQEWRDPRLAWDKHPIFKQFTKNLVSPELKQKLWLPDLFFRNGKEGRLHKMTMPNYLTRISPDGNILYSQKITMRFSCQMDLANFPMDSQDCTMNIGSYGYEYSELQFVWHNDTPISMAPDMQISEFNSPENVISYDCSAESSTSTGNYTCLEISFTLRRELGSWLSSVYIPNFLIIVASWHSFWVDLDAKPARVTLGLLTLLSILTQASGVASSLPRVSYIKAIDVWNIACIIFDVGVLIEFTIASHIARRIKTEDWKDDVRNAVRYELSRWCTTCQQVFYQRGPSASGIYFSSAGYPDASPRKFIDSANATALALKRGKLEFCEEMERILIEVFLPEEMSKSRIFPTDKKQYKSEHPAITDALNAALLPSLGDEEDFPVPKSDELPTRKPKKISEIDGYSRFLFPACFLLYNCFYWLYYLVLVHNM</sequence>